<comment type="caution">
    <text evidence="3">The sequence shown here is derived from an EMBL/GenBank/DDBJ whole genome shotgun (WGS) entry which is preliminary data.</text>
</comment>
<feature type="compositionally biased region" description="Polar residues" evidence="1">
    <location>
        <begin position="40"/>
        <end position="55"/>
    </location>
</feature>
<dbReference type="Proteomes" id="UP000591131">
    <property type="component" value="Unassembled WGS sequence"/>
</dbReference>
<dbReference type="InterPro" id="IPR007201">
    <property type="entry name" value="Mei2-like_Rrm_C"/>
</dbReference>
<evidence type="ECO:0000259" key="2">
    <source>
        <dbReference type="Pfam" id="PF04059"/>
    </source>
</evidence>
<reference evidence="3 4" key="1">
    <citation type="submission" date="2020-04" db="EMBL/GenBank/DDBJ databases">
        <title>Perkinsus chesapeaki whole genome sequence.</title>
        <authorList>
            <person name="Bogema D.R."/>
        </authorList>
    </citation>
    <scope>NUCLEOTIDE SEQUENCE [LARGE SCALE GENOMIC DNA]</scope>
    <source>
        <strain evidence="3">ATCC PRA-425</strain>
    </source>
</reference>
<evidence type="ECO:0000313" key="4">
    <source>
        <dbReference type="Proteomes" id="UP000591131"/>
    </source>
</evidence>
<name>A0A7J6MLK0_PERCH</name>
<dbReference type="EMBL" id="JAAPAO010000108">
    <property type="protein sequence ID" value="KAF4672479.1"/>
    <property type="molecule type" value="Genomic_DNA"/>
</dbReference>
<dbReference type="Pfam" id="PF04059">
    <property type="entry name" value="RRM_2"/>
    <property type="match status" value="1"/>
</dbReference>
<dbReference type="OrthoDB" id="417481at2759"/>
<gene>
    <name evidence="3" type="ORF">FOL47_000478</name>
</gene>
<sequence>MQHSPTPLDFYGTTAPTGNLNWIDTLLQEGGLEELEAAHSEQQSARSLPDSSTACKPQLPALLPTPPPEKQVDTEAMMTRMLVDIALEMSGRTRMPEFPAPCVTQRSQHNGGHRGSGDSWSSGAACEIGSNRRLRPSGNSAAWSGHSFAKQRRRGRSVSTGVTAASCLTGSVIESEATTLMMKNIPNRYTQSELIQQISTSGFADKFDFFYLPIDRVSMANAGYCFINFITPELAKEFTHFYTGRTLGRFGSRKVVEVVPATIQGFRNNLEHYSRKAVAAEINPEPNVQGRKLVHTAEDNVAAVRSAFPVEIQVFFTPSFIFHTPILISFKSAMSCNLIYEDHCYYIGSAAFLFLIRLLRIMSL</sequence>
<feature type="domain" description="Mei2-like C-terminal RNA recognition motif" evidence="2">
    <location>
        <begin position="178"/>
        <end position="271"/>
    </location>
</feature>
<dbReference type="InterPro" id="IPR035979">
    <property type="entry name" value="RBD_domain_sf"/>
</dbReference>
<protein>
    <recommendedName>
        <fullName evidence="2">Mei2-like C-terminal RNA recognition motif domain-containing protein</fullName>
    </recommendedName>
</protein>
<proteinExistence type="predicted"/>
<keyword evidence="4" id="KW-1185">Reference proteome</keyword>
<feature type="region of interest" description="Disordered" evidence="1">
    <location>
        <begin position="37"/>
        <end position="71"/>
    </location>
</feature>
<accession>A0A7J6MLK0</accession>
<dbReference type="CDD" id="cd12277">
    <property type="entry name" value="RRM3_MEI2_EAR1_like"/>
    <property type="match status" value="1"/>
</dbReference>
<dbReference type="GO" id="GO:0003676">
    <property type="term" value="F:nucleic acid binding"/>
    <property type="evidence" value="ECO:0007669"/>
    <property type="project" value="InterPro"/>
</dbReference>
<evidence type="ECO:0000256" key="1">
    <source>
        <dbReference type="SAM" id="MobiDB-lite"/>
    </source>
</evidence>
<dbReference type="AlphaFoldDB" id="A0A7J6MLK0"/>
<dbReference type="SUPFAM" id="SSF54928">
    <property type="entry name" value="RNA-binding domain, RBD"/>
    <property type="match status" value="1"/>
</dbReference>
<feature type="region of interest" description="Disordered" evidence="1">
    <location>
        <begin position="131"/>
        <end position="150"/>
    </location>
</feature>
<organism evidence="3 4">
    <name type="scientific">Perkinsus chesapeaki</name>
    <name type="common">Clam parasite</name>
    <name type="synonym">Perkinsus andrewsi</name>
    <dbReference type="NCBI Taxonomy" id="330153"/>
    <lineage>
        <taxon>Eukaryota</taxon>
        <taxon>Sar</taxon>
        <taxon>Alveolata</taxon>
        <taxon>Perkinsozoa</taxon>
        <taxon>Perkinsea</taxon>
        <taxon>Perkinsida</taxon>
        <taxon>Perkinsidae</taxon>
        <taxon>Perkinsus</taxon>
    </lineage>
</organism>
<evidence type="ECO:0000313" key="3">
    <source>
        <dbReference type="EMBL" id="KAF4672479.1"/>
    </source>
</evidence>